<dbReference type="Pfam" id="PF00067">
    <property type="entry name" value="p450"/>
    <property type="match status" value="1"/>
</dbReference>
<sequence>MAAIEALAAFAFFMLVWCWVISKNKSPIKDWPFVGMLPGLLLNASRIHDYFSHLLRQSNQTIKINGPWFSNLNFILTSDPENIHYILSTSFANFNKGPNFKEVFEVLGDGILVADSDSWKMQRKLTHTLFRQSNFLSLLETTAQQKVQNGLFKILDHASESGLQVDMQDLCQRFTFDVTCVFLLGSDLNSLSVELPAVPFAKALDDIEEVLLQRHLKPRSLWRLQKWFQVGVEKKAITAAETFDDFIYHQISLKRELNNRKTGKDKADENDGSELISILMQEEVLKQCNNNSTKPHDEFLRDSVMNLLSAGRDTSSTALTWFFWLVATNPLVKSKLIQEIELSFQMKAGDPWRFPSFAELNKLVYLHATLCETLRLYPPVPFNHKASIKPDTLPSGHQVNQETEILLSIYTMGRMQEIWGADASAFNPDRWISDKGKIIDVPSYKFNTFSAGPRTCVGKDLAFMEMKLAAAAIIWSYDLHVVTGGQPASSIVLHMEHGLQVNVTTETIR</sequence>
<evidence type="ECO:0000256" key="6">
    <source>
        <dbReference type="PIRSR" id="PIRSR602401-1"/>
    </source>
</evidence>
<proteinExistence type="inferred from homology"/>
<organism evidence="9 10">
    <name type="scientific">Kalanchoe fedtschenkoi</name>
    <name type="common">Lavender scallops</name>
    <name type="synonym">South American air plant</name>
    <dbReference type="NCBI Taxonomy" id="63787"/>
    <lineage>
        <taxon>Eukaryota</taxon>
        <taxon>Viridiplantae</taxon>
        <taxon>Streptophyta</taxon>
        <taxon>Embryophyta</taxon>
        <taxon>Tracheophyta</taxon>
        <taxon>Spermatophyta</taxon>
        <taxon>Magnoliopsida</taxon>
        <taxon>eudicotyledons</taxon>
        <taxon>Gunneridae</taxon>
        <taxon>Pentapetalae</taxon>
        <taxon>Saxifragales</taxon>
        <taxon>Crassulaceae</taxon>
        <taxon>Kalanchoe</taxon>
    </lineage>
</organism>
<keyword evidence="8" id="KW-0732">Signal</keyword>
<evidence type="ECO:0000256" key="7">
    <source>
        <dbReference type="RuleBase" id="RU000461"/>
    </source>
</evidence>
<dbReference type="InterPro" id="IPR017972">
    <property type="entry name" value="Cyt_P450_CS"/>
</dbReference>
<evidence type="ECO:0000256" key="2">
    <source>
        <dbReference type="ARBA" id="ARBA00010617"/>
    </source>
</evidence>
<dbReference type="CDD" id="cd11064">
    <property type="entry name" value="CYP86A"/>
    <property type="match status" value="1"/>
</dbReference>
<keyword evidence="6 7" id="KW-0349">Heme</keyword>
<dbReference type="SUPFAM" id="SSF48264">
    <property type="entry name" value="Cytochrome P450"/>
    <property type="match status" value="1"/>
</dbReference>
<dbReference type="InterPro" id="IPR036396">
    <property type="entry name" value="Cyt_P450_sf"/>
</dbReference>
<dbReference type="Proteomes" id="UP000594263">
    <property type="component" value="Unplaced"/>
</dbReference>
<evidence type="ECO:0000256" key="3">
    <source>
        <dbReference type="ARBA" id="ARBA00022723"/>
    </source>
</evidence>
<evidence type="ECO:0000256" key="5">
    <source>
        <dbReference type="ARBA" id="ARBA00023004"/>
    </source>
</evidence>
<dbReference type="PROSITE" id="PS00086">
    <property type="entry name" value="CYTOCHROME_P450"/>
    <property type="match status" value="1"/>
</dbReference>
<evidence type="ECO:0000256" key="4">
    <source>
        <dbReference type="ARBA" id="ARBA00023002"/>
    </source>
</evidence>
<dbReference type="GO" id="GO:0006629">
    <property type="term" value="P:lipid metabolic process"/>
    <property type="evidence" value="ECO:0007669"/>
    <property type="project" value="UniProtKB-ARBA"/>
</dbReference>
<keyword evidence="3 6" id="KW-0479">Metal-binding</keyword>
<dbReference type="InterPro" id="IPR001128">
    <property type="entry name" value="Cyt_P450"/>
</dbReference>
<dbReference type="PANTHER" id="PTHR24296">
    <property type="entry name" value="CYTOCHROME P450"/>
    <property type="match status" value="1"/>
</dbReference>
<dbReference type="OMA" id="WSERYGH"/>
<dbReference type="GO" id="GO:0005506">
    <property type="term" value="F:iron ion binding"/>
    <property type="evidence" value="ECO:0007669"/>
    <property type="project" value="InterPro"/>
</dbReference>
<comment type="similarity">
    <text evidence="2 7">Belongs to the cytochrome P450 family.</text>
</comment>
<dbReference type="EnsemblPlants" id="Kaladp0010s0216.1.v1.1">
    <property type="protein sequence ID" value="Kaladp0010s0216.1.v1.1.CDS.1"/>
    <property type="gene ID" value="Kaladp0010s0216.v1.1"/>
</dbReference>
<evidence type="ECO:0000256" key="1">
    <source>
        <dbReference type="ARBA" id="ARBA00001971"/>
    </source>
</evidence>
<feature type="chain" id="PRO_5029790974" description="Cytochrome P450" evidence="8">
    <location>
        <begin position="19"/>
        <end position="509"/>
    </location>
</feature>
<evidence type="ECO:0000313" key="9">
    <source>
        <dbReference type="EnsemblPlants" id="Kaladp0010s0216.1.v1.1.CDS.1"/>
    </source>
</evidence>
<evidence type="ECO:0000313" key="10">
    <source>
        <dbReference type="Proteomes" id="UP000594263"/>
    </source>
</evidence>
<reference evidence="9" key="1">
    <citation type="submission" date="2021-01" db="UniProtKB">
        <authorList>
            <consortium name="EnsemblPlants"/>
        </authorList>
    </citation>
    <scope>IDENTIFICATION</scope>
</reference>
<dbReference type="PRINTS" id="PR00385">
    <property type="entry name" value="P450"/>
</dbReference>
<dbReference type="AlphaFoldDB" id="A0A7N0SWF1"/>
<keyword evidence="4 7" id="KW-0560">Oxidoreductase</keyword>
<protein>
    <recommendedName>
        <fullName evidence="11">Cytochrome P450</fullName>
    </recommendedName>
</protein>
<keyword evidence="7" id="KW-0503">Monooxygenase</keyword>
<accession>A0A7N0SWF1</accession>
<evidence type="ECO:0000256" key="8">
    <source>
        <dbReference type="SAM" id="SignalP"/>
    </source>
</evidence>
<name>A0A7N0SWF1_KALFE</name>
<dbReference type="PRINTS" id="PR00463">
    <property type="entry name" value="EP450I"/>
</dbReference>
<dbReference type="Gene3D" id="1.10.630.10">
    <property type="entry name" value="Cytochrome P450"/>
    <property type="match status" value="1"/>
</dbReference>
<feature type="signal peptide" evidence="8">
    <location>
        <begin position="1"/>
        <end position="18"/>
    </location>
</feature>
<evidence type="ECO:0008006" key="11">
    <source>
        <dbReference type="Google" id="ProtNLM"/>
    </source>
</evidence>
<dbReference type="GO" id="GO:0004497">
    <property type="term" value="F:monooxygenase activity"/>
    <property type="evidence" value="ECO:0007669"/>
    <property type="project" value="UniProtKB-KW"/>
</dbReference>
<keyword evidence="5 6" id="KW-0408">Iron</keyword>
<feature type="binding site" description="axial binding residue" evidence="6">
    <location>
        <position position="456"/>
    </location>
    <ligand>
        <name>heme</name>
        <dbReference type="ChEBI" id="CHEBI:30413"/>
    </ligand>
    <ligandPart>
        <name>Fe</name>
        <dbReference type="ChEBI" id="CHEBI:18248"/>
    </ligandPart>
</feature>
<dbReference type="GO" id="GO:0016705">
    <property type="term" value="F:oxidoreductase activity, acting on paired donors, with incorporation or reduction of molecular oxygen"/>
    <property type="evidence" value="ECO:0007669"/>
    <property type="project" value="InterPro"/>
</dbReference>
<comment type="cofactor">
    <cofactor evidence="1 6">
        <name>heme</name>
        <dbReference type="ChEBI" id="CHEBI:30413"/>
    </cofactor>
</comment>
<dbReference type="Gramene" id="Kaladp0010s0216.1.v1.1">
    <property type="protein sequence ID" value="Kaladp0010s0216.1.v1.1.CDS.1"/>
    <property type="gene ID" value="Kaladp0010s0216.v1.1"/>
</dbReference>
<keyword evidence="10" id="KW-1185">Reference proteome</keyword>
<dbReference type="GO" id="GO:0020037">
    <property type="term" value="F:heme binding"/>
    <property type="evidence" value="ECO:0007669"/>
    <property type="project" value="InterPro"/>
</dbReference>
<dbReference type="InterPro" id="IPR002401">
    <property type="entry name" value="Cyt_P450_E_grp-I"/>
</dbReference>